<protein>
    <submittedName>
        <fullName evidence="3">Uncharacterized protein</fullName>
    </submittedName>
</protein>
<dbReference type="GO" id="GO:0032875">
    <property type="term" value="P:regulation of DNA endoreduplication"/>
    <property type="evidence" value="ECO:0007669"/>
    <property type="project" value="InterPro"/>
</dbReference>
<gene>
    <name evidence="3" type="ORF">CIPAW_02G169800</name>
</gene>
<keyword evidence="4" id="KW-1185">Reference proteome</keyword>
<evidence type="ECO:0000313" key="3">
    <source>
        <dbReference type="EMBL" id="KAG6665563.1"/>
    </source>
</evidence>
<organism evidence="3 4">
    <name type="scientific">Carya illinoinensis</name>
    <name type="common">Pecan</name>
    <dbReference type="NCBI Taxonomy" id="32201"/>
    <lineage>
        <taxon>Eukaryota</taxon>
        <taxon>Viridiplantae</taxon>
        <taxon>Streptophyta</taxon>
        <taxon>Embryophyta</taxon>
        <taxon>Tracheophyta</taxon>
        <taxon>Spermatophyta</taxon>
        <taxon>Magnoliopsida</taxon>
        <taxon>eudicotyledons</taxon>
        <taxon>Gunneridae</taxon>
        <taxon>Pentapetalae</taxon>
        <taxon>rosids</taxon>
        <taxon>fabids</taxon>
        <taxon>Fagales</taxon>
        <taxon>Juglandaceae</taxon>
        <taxon>Carya</taxon>
    </lineage>
</organism>
<keyword evidence="2" id="KW-0131">Cell cycle</keyword>
<dbReference type="Proteomes" id="UP000811609">
    <property type="component" value="Chromosome 2"/>
</dbReference>
<accession>A0A8T1RGV1</accession>
<dbReference type="PANTHER" id="PTHR33142:SF13">
    <property type="entry name" value="CYCLIN-DEPENDENT PROTEIN KINASE INHIBITOR SMR1"/>
    <property type="match status" value="1"/>
</dbReference>
<evidence type="ECO:0000256" key="1">
    <source>
        <dbReference type="ARBA" id="ARBA00023013"/>
    </source>
</evidence>
<evidence type="ECO:0000256" key="2">
    <source>
        <dbReference type="ARBA" id="ARBA00023306"/>
    </source>
</evidence>
<name>A0A8T1RGV1_CARIL</name>
<comment type="caution">
    <text evidence="3">The sequence shown here is derived from an EMBL/GenBank/DDBJ whole genome shotgun (WGS) entry which is preliminary data.</text>
</comment>
<sequence length="121" mass="13719">MSTDIELLNDLSKIRLLTFETRTTAQVSEDISGDVVFEPQKDDDDECRTPTSKEYKVPEILVCPPAPRKPRSAPTCKRKPSVDLQFFEIVNREEVDAFFRSSFENVSGITSVKIRSCCPCK</sequence>
<evidence type="ECO:0000313" key="4">
    <source>
        <dbReference type="Proteomes" id="UP000811609"/>
    </source>
</evidence>
<reference evidence="3" key="1">
    <citation type="submission" date="2020-12" db="EMBL/GenBank/DDBJ databases">
        <title>WGS assembly of Carya illinoinensis cv. Pawnee.</title>
        <authorList>
            <person name="Platts A."/>
            <person name="Shu S."/>
            <person name="Wright S."/>
            <person name="Barry K."/>
            <person name="Edger P."/>
            <person name="Pires J.C."/>
            <person name="Schmutz J."/>
        </authorList>
    </citation>
    <scope>NUCLEOTIDE SEQUENCE</scope>
    <source>
        <tissue evidence="3">Leaf</tissue>
    </source>
</reference>
<dbReference type="AlphaFoldDB" id="A0A8T1RGV1"/>
<dbReference type="InterPro" id="IPR040389">
    <property type="entry name" value="SMR"/>
</dbReference>
<proteinExistence type="predicted"/>
<dbReference type="GO" id="GO:0004860">
    <property type="term" value="F:protein kinase inhibitor activity"/>
    <property type="evidence" value="ECO:0007669"/>
    <property type="project" value="UniProtKB-KW"/>
</dbReference>
<keyword evidence="1" id="KW-0649">Protein kinase inhibitor</keyword>
<dbReference type="EMBL" id="CM031810">
    <property type="protein sequence ID" value="KAG6665563.1"/>
    <property type="molecule type" value="Genomic_DNA"/>
</dbReference>
<dbReference type="PANTHER" id="PTHR33142">
    <property type="entry name" value="CYCLIN-DEPENDENT PROTEIN KINASE INHIBITOR SMR13"/>
    <property type="match status" value="1"/>
</dbReference>